<protein>
    <submittedName>
        <fullName evidence="9">MFS transporter</fullName>
    </submittedName>
</protein>
<feature type="transmembrane region" description="Helical" evidence="7">
    <location>
        <begin position="369"/>
        <end position="388"/>
    </location>
</feature>
<keyword evidence="3" id="KW-0813">Transport</keyword>
<feature type="transmembrane region" description="Helical" evidence="7">
    <location>
        <begin position="131"/>
        <end position="150"/>
    </location>
</feature>
<dbReference type="SUPFAM" id="SSF103473">
    <property type="entry name" value="MFS general substrate transporter"/>
    <property type="match status" value="1"/>
</dbReference>
<keyword evidence="5 7" id="KW-1133">Transmembrane helix</keyword>
<dbReference type="EMBL" id="JACJVQ010000003">
    <property type="protein sequence ID" value="MBB6633226.1"/>
    <property type="molecule type" value="Genomic_DNA"/>
</dbReference>
<dbReference type="PANTHER" id="PTHR23514:SF3">
    <property type="entry name" value="BYPASS OF STOP CODON PROTEIN 6"/>
    <property type="match status" value="1"/>
</dbReference>
<feature type="transmembrane region" description="Helical" evidence="7">
    <location>
        <begin position="303"/>
        <end position="324"/>
    </location>
</feature>
<feature type="transmembrane region" description="Helical" evidence="7">
    <location>
        <begin position="93"/>
        <end position="119"/>
    </location>
</feature>
<feature type="transmembrane region" description="Helical" evidence="7">
    <location>
        <begin position="209"/>
        <end position="226"/>
    </location>
</feature>
<keyword evidence="10" id="KW-1185">Reference proteome</keyword>
<feature type="transmembrane region" description="Helical" evidence="7">
    <location>
        <begin position="43"/>
        <end position="62"/>
    </location>
</feature>
<feature type="transmembrane region" description="Helical" evidence="7">
    <location>
        <begin position="278"/>
        <end position="297"/>
    </location>
</feature>
<dbReference type="Pfam" id="PF07690">
    <property type="entry name" value="MFS_1"/>
    <property type="match status" value="1"/>
</dbReference>
<dbReference type="InterPro" id="IPR051788">
    <property type="entry name" value="MFS_Transporter"/>
</dbReference>
<dbReference type="RefSeq" id="WP_185118450.1">
    <property type="nucleotide sequence ID" value="NZ_JACJVQ010000003.1"/>
</dbReference>
<dbReference type="GO" id="GO:0005886">
    <property type="term" value="C:plasma membrane"/>
    <property type="evidence" value="ECO:0007669"/>
    <property type="project" value="UniProtKB-SubCell"/>
</dbReference>
<comment type="subcellular location">
    <subcellularLocation>
        <location evidence="1">Cell membrane</location>
        <topology evidence="1">Multi-pass membrane protein</topology>
    </subcellularLocation>
</comment>
<dbReference type="InterPro" id="IPR011701">
    <property type="entry name" value="MFS"/>
</dbReference>
<evidence type="ECO:0000256" key="6">
    <source>
        <dbReference type="ARBA" id="ARBA00023136"/>
    </source>
</evidence>
<dbReference type="InterPro" id="IPR020846">
    <property type="entry name" value="MFS_dom"/>
</dbReference>
<reference evidence="9 10" key="1">
    <citation type="submission" date="2020-08" db="EMBL/GenBank/DDBJ databases">
        <title>Cohnella phylogeny.</title>
        <authorList>
            <person name="Dunlap C."/>
        </authorList>
    </citation>
    <scope>NUCLEOTIDE SEQUENCE [LARGE SCALE GENOMIC DNA]</scope>
    <source>
        <strain evidence="9 10">DSM 25241</strain>
    </source>
</reference>
<feature type="transmembrane region" description="Helical" evidence="7">
    <location>
        <begin position="69"/>
        <end position="87"/>
    </location>
</feature>
<dbReference type="PROSITE" id="PS50850">
    <property type="entry name" value="MFS"/>
    <property type="match status" value="1"/>
</dbReference>
<dbReference type="Proteomes" id="UP000535838">
    <property type="component" value="Unassembled WGS sequence"/>
</dbReference>
<organism evidence="9 10">
    <name type="scientific">Cohnella thailandensis</name>
    <dbReference type="NCBI Taxonomy" id="557557"/>
    <lineage>
        <taxon>Bacteria</taxon>
        <taxon>Bacillati</taxon>
        <taxon>Bacillota</taxon>
        <taxon>Bacilli</taxon>
        <taxon>Bacillales</taxon>
        <taxon>Paenibacillaceae</taxon>
        <taxon>Cohnella</taxon>
    </lineage>
</organism>
<dbReference type="InterPro" id="IPR036259">
    <property type="entry name" value="MFS_trans_sf"/>
</dbReference>
<keyword evidence="4 7" id="KW-0812">Transmembrane</keyword>
<evidence type="ECO:0000256" key="3">
    <source>
        <dbReference type="ARBA" id="ARBA00022448"/>
    </source>
</evidence>
<evidence type="ECO:0000313" key="9">
    <source>
        <dbReference type="EMBL" id="MBB6633226.1"/>
    </source>
</evidence>
<evidence type="ECO:0000256" key="2">
    <source>
        <dbReference type="ARBA" id="ARBA00008335"/>
    </source>
</evidence>
<comment type="similarity">
    <text evidence="2">Belongs to the major facilitator superfamily.</text>
</comment>
<gene>
    <name evidence="9" type="ORF">H7B67_03735</name>
</gene>
<dbReference type="AlphaFoldDB" id="A0A841SRJ3"/>
<dbReference type="PANTHER" id="PTHR23514">
    <property type="entry name" value="BYPASS OF STOP CODON PROTEIN 6"/>
    <property type="match status" value="1"/>
</dbReference>
<feature type="transmembrane region" description="Helical" evidence="7">
    <location>
        <begin position="336"/>
        <end position="357"/>
    </location>
</feature>
<evidence type="ECO:0000256" key="7">
    <source>
        <dbReference type="SAM" id="Phobius"/>
    </source>
</evidence>
<sequence>MSRLIFLGCMAYLTVGLGQLVVGSVLEPMVHAYGVHYGDGGQLVMNQFLGGLAGTIAAPFLIGRIGRKGLLLAAFLGMAVMEFLYMAQPAWGIMLGIAPLTGFCFGIIESLIGSIIIASTGDRANVAMSRLETFFGAGALIIPFAGAALIEIGQWKLAFGIVGALAAVTFVLWVVLWPTKLLGARGEAVHQAEAATRAEGKSLRLGRRYGILLGICALFFVIYVGMEMSYVHYLPSMLVQENGLSDAAAATSISVFWAAMTLGRLVSGHIADRISGGMYLFWGTAIGALCFLLMALTGGTTEMFIFSFIAGFAFSGLFAIALVFTNRSVPGATERITSLLIAYGLLGGAIMPKLIGWSLDHYAVSVARWIFFAIAAAMIVVVLAAIALSGRKSRAKSPAHSAI</sequence>
<evidence type="ECO:0000256" key="5">
    <source>
        <dbReference type="ARBA" id="ARBA00022989"/>
    </source>
</evidence>
<proteinExistence type="inferred from homology"/>
<accession>A0A841SRJ3</accession>
<evidence type="ECO:0000259" key="8">
    <source>
        <dbReference type="PROSITE" id="PS50850"/>
    </source>
</evidence>
<dbReference type="GO" id="GO:0022857">
    <property type="term" value="F:transmembrane transporter activity"/>
    <property type="evidence" value="ECO:0007669"/>
    <property type="project" value="InterPro"/>
</dbReference>
<keyword evidence="6 7" id="KW-0472">Membrane</keyword>
<name>A0A841SRJ3_9BACL</name>
<feature type="transmembrane region" description="Helical" evidence="7">
    <location>
        <begin position="156"/>
        <end position="176"/>
    </location>
</feature>
<feature type="transmembrane region" description="Helical" evidence="7">
    <location>
        <begin position="246"/>
        <end position="266"/>
    </location>
</feature>
<feature type="domain" description="Major facilitator superfamily (MFS) profile" evidence="8">
    <location>
        <begin position="4"/>
        <end position="393"/>
    </location>
</feature>
<evidence type="ECO:0000256" key="4">
    <source>
        <dbReference type="ARBA" id="ARBA00022692"/>
    </source>
</evidence>
<dbReference type="Gene3D" id="1.20.1250.20">
    <property type="entry name" value="MFS general substrate transporter like domains"/>
    <property type="match status" value="2"/>
</dbReference>
<evidence type="ECO:0000256" key="1">
    <source>
        <dbReference type="ARBA" id="ARBA00004651"/>
    </source>
</evidence>
<evidence type="ECO:0000313" key="10">
    <source>
        <dbReference type="Proteomes" id="UP000535838"/>
    </source>
</evidence>
<comment type="caution">
    <text evidence="9">The sequence shown here is derived from an EMBL/GenBank/DDBJ whole genome shotgun (WGS) entry which is preliminary data.</text>
</comment>